<dbReference type="AlphaFoldDB" id="A0A8S3UWW6"/>
<dbReference type="InterPro" id="IPR016040">
    <property type="entry name" value="NAD(P)-bd_dom"/>
</dbReference>
<accession>A0A8S3UWW6</accession>
<dbReference type="CDD" id="cd05250">
    <property type="entry name" value="CC3_like_SDR_a"/>
    <property type="match status" value="1"/>
</dbReference>
<evidence type="ECO:0000256" key="5">
    <source>
        <dbReference type="ARBA" id="ARBA00093604"/>
    </source>
</evidence>
<dbReference type="InterPro" id="IPR036291">
    <property type="entry name" value="NAD(P)-bd_dom_sf"/>
</dbReference>
<dbReference type="GO" id="GO:0051170">
    <property type="term" value="P:import into nucleus"/>
    <property type="evidence" value="ECO:0007669"/>
    <property type="project" value="TreeGrafter"/>
</dbReference>
<gene>
    <name evidence="8" type="ORF">MEDL_58837</name>
</gene>
<dbReference type="Proteomes" id="UP000683360">
    <property type="component" value="Unassembled WGS sequence"/>
</dbReference>
<dbReference type="FunFam" id="3.40.50.720:FF:000271">
    <property type="entry name" value="oxidoreductase HTATIP2 isoform X1"/>
    <property type="match status" value="1"/>
</dbReference>
<keyword evidence="3" id="KW-1015">Disulfide bond</keyword>
<reference evidence="8" key="1">
    <citation type="submission" date="2021-03" db="EMBL/GenBank/DDBJ databases">
        <authorList>
            <person name="Bekaert M."/>
        </authorList>
    </citation>
    <scope>NUCLEOTIDE SEQUENCE</scope>
</reference>
<dbReference type="GO" id="GO:0005737">
    <property type="term" value="C:cytoplasm"/>
    <property type="evidence" value="ECO:0007669"/>
    <property type="project" value="TreeGrafter"/>
</dbReference>
<keyword evidence="6" id="KW-1133">Transmembrane helix</keyword>
<evidence type="ECO:0000256" key="3">
    <source>
        <dbReference type="ARBA" id="ARBA00023157"/>
    </source>
</evidence>
<feature type="transmembrane region" description="Helical" evidence="6">
    <location>
        <begin position="12"/>
        <end position="31"/>
    </location>
</feature>
<dbReference type="Pfam" id="PF13460">
    <property type="entry name" value="NAD_binding_10"/>
    <property type="match status" value="1"/>
</dbReference>
<proteinExistence type="predicted"/>
<keyword evidence="6" id="KW-0812">Transmembrane</keyword>
<evidence type="ECO:0000256" key="2">
    <source>
        <dbReference type="ARBA" id="ARBA00022990"/>
    </source>
</evidence>
<evidence type="ECO:0000256" key="4">
    <source>
        <dbReference type="ARBA" id="ARBA00093483"/>
    </source>
</evidence>
<dbReference type="EMBL" id="CAJPWZ010002885">
    <property type="protein sequence ID" value="CAG2246860.1"/>
    <property type="molecule type" value="Genomic_DNA"/>
</dbReference>
<dbReference type="GO" id="GO:0016491">
    <property type="term" value="F:oxidoreductase activity"/>
    <property type="evidence" value="ECO:0007669"/>
    <property type="project" value="UniProtKB-KW"/>
</dbReference>
<dbReference type="PANTHER" id="PTHR14097:SF7">
    <property type="entry name" value="OXIDOREDUCTASE HTATIP2"/>
    <property type="match status" value="1"/>
</dbReference>
<sequence>MQILWFKCNEIIPGVLIALIAIILALSGFLISRELQPLNDTDYLCNMASNSDTKLEEFKQEDHTAFVLGYTGEVGKELLKELKRTRPFKKIVLIGRRIIDLDPDFGPEFEQKRVDFDNITDYKEVFDGIDTGFCCLGTTRGKSGSEGFVKVDHDYILNSAEVAKEKGCKHFTLVSSQGADKNANLLYTRIKGQVEEELKVMHFDRLSVFRPGVLMCDREESRPGEAFFRTVLKPFSYFFPTAITTPTDVVAKAMVRAAVSKSENTTELFENKAIHALAGNVKCKVKKKSTNSDADADL</sequence>
<evidence type="ECO:0000313" key="8">
    <source>
        <dbReference type="EMBL" id="CAG2246860.1"/>
    </source>
</evidence>
<dbReference type="SUPFAM" id="SSF51735">
    <property type="entry name" value="NAD(P)-binding Rossmann-fold domains"/>
    <property type="match status" value="1"/>
</dbReference>
<evidence type="ECO:0000256" key="6">
    <source>
        <dbReference type="SAM" id="Phobius"/>
    </source>
</evidence>
<dbReference type="PANTHER" id="PTHR14097">
    <property type="entry name" value="OXIDOREDUCTASE HTATIP2"/>
    <property type="match status" value="1"/>
</dbReference>
<comment type="caution">
    <text evidence="8">The sequence shown here is derived from an EMBL/GenBank/DDBJ whole genome shotgun (WGS) entry which is preliminary data.</text>
</comment>
<keyword evidence="8" id="KW-0560">Oxidoreductase</keyword>
<evidence type="ECO:0000313" key="9">
    <source>
        <dbReference type="Proteomes" id="UP000683360"/>
    </source>
</evidence>
<evidence type="ECO:0000259" key="7">
    <source>
        <dbReference type="Pfam" id="PF13460"/>
    </source>
</evidence>
<evidence type="ECO:0000256" key="1">
    <source>
        <dbReference type="ARBA" id="ARBA00022857"/>
    </source>
</evidence>
<protein>
    <recommendedName>
        <fullName evidence="5">Protein HTATIP2</fullName>
    </recommendedName>
</protein>
<keyword evidence="6" id="KW-0472">Membrane</keyword>
<keyword evidence="9" id="KW-1185">Reference proteome</keyword>
<comment type="subunit">
    <text evidence="4">Monomer. Forms homodimers during oxidative stress. Interacts (via N-terminus) with elongation factor EEF1A1 (via middle-region); the interaction is direct and competes with EEF1A1 binding to guanyl-nucleotide exchange factor EEF1B2, thereby inhibiting GDP for GTP exchange and reactivation of EEF1A1. Interacts with nuclear transport receptors XPO4, IPO5/RANBP5, IPO7, IPO9 and KPNB1 as well as GCN1L1/GCN1 and LRPPRC probably through their HEAT repeats. Binds NCOA5/CIA.</text>
</comment>
<keyword evidence="1" id="KW-0521">NADP</keyword>
<dbReference type="OrthoDB" id="430436at2759"/>
<name>A0A8S3UWW6_MYTED</name>
<organism evidence="8 9">
    <name type="scientific">Mytilus edulis</name>
    <name type="common">Blue mussel</name>
    <dbReference type="NCBI Taxonomy" id="6550"/>
    <lineage>
        <taxon>Eukaryota</taxon>
        <taxon>Metazoa</taxon>
        <taxon>Spiralia</taxon>
        <taxon>Lophotrochozoa</taxon>
        <taxon>Mollusca</taxon>
        <taxon>Bivalvia</taxon>
        <taxon>Autobranchia</taxon>
        <taxon>Pteriomorphia</taxon>
        <taxon>Mytilida</taxon>
        <taxon>Mytiloidea</taxon>
        <taxon>Mytilidae</taxon>
        <taxon>Mytilinae</taxon>
        <taxon>Mytilus</taxon>
    </lineage>
</organism>
<keyword evidence="2" id="KW-0007">Acetylation</keyword>
<feature type="domain" description="NAD(P)-binding" evidence="7">
    <location>
        <begin position="71"/>
        <end position="184"/>
    </location>
</feature>
<dbReference type="Gene3D" id="3.40.50.720">
    <property type="entry name" value="NAD(P)-binding Rossmann-like Domain"/>
    <property type="match status" value="1"/>
</dbReference>